<dbReference type="InterPro" id="IPR029526">
    <property type="entry name" value="PGBD"/>
</dbReference>
<sequence>MSANRTNRTIKNNVPSGLPHQTKISRKPEGVGSEIRCVIDARSQVMLQLELQESKEEMATKKYVQDGESLSTAGVLRLVEPWFNTSRMVYGDSACASVNTAVKLRERGLHFSGLVKTAHREFPTKYFNSLNIGVRSGDSRYLTTTKNEFPLIATAWWDKKVKFFISTAGTNGIAQPHRRVRYRLLDDGSSQRIEKTTKISATPHEYFSFAQKVDVHNHRRQGILAMERKIPTRNWAFRLVSTLLGMIMVDAYMIFLNEKHLRDEGDEELTFHAFVDTVGYELATNSLVDSSLRARRPREDDEAKEESENIPNMCSLARISDVIERQERKRKSVHLQCKICGGHTAYCCQRCSTPGKVIAVCNFTAKRVVPCFNKHLESITIDN</sequence>
<protein>
    <submittedName>
        <fullName evidence="4">Bifunctional aspartate aminotransferase</fullName>
    </submittedName>
</protein>
<accession>A0A3G5AJ73</accession>
<organism evidence="4">
    <name type="scientific">Sylvanvirus sp</name>
    <dbReference type="NCBI Taxonomy" id="2487774"/>
    <lineage>
        <taxon>Viruses</taxon>
    </lineage>
</organism>
<evidence type="ECO:0000313" key="4">
    <source>
        <dbReference type="EMBL" id="AYV87237.1"/>
    </source>
</evidence>
<dbReference type="Pfam" id="PF13843">
    <property type="entry name" value="DDE_Tnp_1_7"/>
    <property type="match status" value="1"/>
</dbReference>
<feature type="compositionally biased region" description="Polar residues" evidence="1">
    <location>
        <begin position="1"/>
        <end position="15"/>
    </location>
</feature>
<dbReference type="PANTHER" id="PTHR46599">
    <property type="entry name" value="PIGGYBAC TRANSPOSABLE ELEMENT-DERIVED PROTEIN 4"/>
    <property type="match status" value="1"/>
</dbReference>
<keyword evidence="4" id="KW-0808">Transferase</keyword>
<keyword evidence="2" id="KW-0812">Transmembrane</keyword>
<gene>
    <name evidence="4" type="ORF">Sylvanvirus41_2</name>
</gene>
<proteinExistence type="predicted"/>
<keyword evidence="4" id="KW-0032">Aminotransferase</keyword>
<dbReference type="PANTHER" id="PTHR46599:SF3">
    <property type="entry name" value="PIGGYBAC TRANSPOSABLE ELEMENT-DERIVED PROTEIN 4"/>
    <property type="match status" value="1"/>
</dbReference>
<feature type="region of interest" description="Disordered" evidence="1">
    <location>
        <begin position="1"/>
        <end position="26"/>
    </location>
</feature>
<feature type="domain" description="PiggyBac transposable element-derived protein" evidence="3">
    <location>
        <begin position="19"/>
        <end position="252"/>
    </location>
</feature>
<evidence type="ECO:0000256" key="2">
    <source>
        <dbReference type="SAM" id="Phobius"/>
    </source>
</evidence>
<evidence type="ECO:0000259" key="3">
    <source>
        <dbReference type="Pfam" id="PF13843"/>
    </source>
</evidence>
<feature type="transmembrane region" description="Helical" evidence="2">
    <location>
        <begin position="235"/>
        <end position="255"/>
    </location>
</feature>
<name>A0A3G5AJ73_9VIRU</name>
<reference evidence="4" key="1">
    <citation type="submission" date="2018-10" db="EMBL/GenBank/DDBJ databases">
        <title>Hidden diversity of soil giant viruses.</title>
        <authorList>
            <person name="Schulz F."/>
            <person name="Alteio L."/>
            <person name="Goudeau D."/>
            <person name="Ryan E.M."/>
            <person name="Malmstrom R.R."/>
            <person name="Blanchard J."/>
            <person name="Woyke T."/>
        </authorList>
    </citation>
    <scope>NUCLEOTIDE SEQUENCE</scope>
    <source>
        <strain evidence="4">SYV1</strain>
    </source>
</reference>
<keyword evidence="2" id="KW-1133">Transmembrane helix</keyword>
<evidence type="ECO:0000256" key="1">
    <source>
        <dbReference type="SAM" id="MobiDB-lite"/>
    </source>
</evidence>
<dbReference type="EMBL" id="MK072547">
    <property type="protein sequence ID" value="AYV87237.1"/>
    <property type="molecule type" value="Genomic_DNA"/>
</dbReference>
<keyword evidence="2" id="KW-0472">Membrane</keyword>
<dbReference type="GO" id="GO:0008483">
    <property type="term" value="F:transaminase activity"/>
    <property type="evidence" value="ECO:0007669"/>
    <property type="project" value="UniProtKB-KW"/>
</dbReference>